<dbReference type="InterPro" id="IPR019874">
    <property type="entry name" value="RF_methyltr_PrmC"/>
</dbReference>
<dbReference type="InterPro" id="IPR002052">
    <property type="entry name" value="DNA_methylase_N6_adenine_CS"/>
</dbReference>
<evidence type="ECO:0000256" key="4">
    <source>
        <dbReference type="ARBA" id="ARBA00022691"/>
    </source>
</evidence>
<dbReference type="NCBIfam" id="TIGR00536">
    <property type="entry name" value="hemK_fam"/>
    <property type="match status" value="1"/>
</dbReference>
<accession>A0A382ZWX3</accession>
<keyword evidence="4" id="KW-0949">S-adenosyl-L-methionine</keyword>
<dbReference type="InterPro" id="IPR007848">
    <property type="entry name" value="Small_mtfrase_dom"/>
</dbReference>
<evidence type="ECO:0000313" key="7">
    <source>
        <dbReference type="EMBL" id="SVE00027.1"/>
    </source>
</evidence>
<proteinExistence type="predicted"/>
<evidence type="ECO:0000256" key="1">
    <source>
        <dbReference type="ARBA" id="ARBA00012771"/>
    </source>
</evidence>
<feature type="non-terminal residue" evidence="7">
    <location>
        <position position="1"/>
    </location>
</feature>
<dbReference type="InterPro" id="IPR004556">
    <property type="entry name" value="HemK-like"/>
</dbReference>
<dbReference type="Pfam" id="PF05175">
    <property type="entry name" value="MTS"/>
    <property type="match status" value="1"/>
</dbReference>
<name>A0A382ZWX3_9ZZZZ</name>
<dbReference type="EC" id="2.1.1.297" evidence="1"/>
<dbReference type="AlphaFoldDB" id="A0A382ZWX3"/>
<gene>
    <name evidence="7" type="ORF">METZ01_LOCUS452881</name>
</gene>
<dbReference type="GO" id="GO:0032259">
    <property type="term" value="P:methylation"/>
    <property type="evidence" value="ECO:0007669"/>
    <property type="project" value="UniProtKB-KW"/>
</dbReference>
<evidence type="ECO:0000259" key="6">
    <source>
        <dbReference type="Pfam" id="PF05175"/>
    </source>
</evidence>
<dbReference type="PROSITE" id="PS00092">
    <property type="entry name" value="N6_MTASE"/>
    <property type="match status" value="1"/>
</dbReference>
<keyword evidence="2" id="KW-0489">Methyltransferase</keyword>
<evidence type="ECO:0000256" key="5">
    <source>
        <dbReference type="ARBA" id="ARBA00048391"/>
    </source>
</evidence>
<protein>
    <recommendedName>
        <fullName evidence="1">peptide chain release factor N(5)-glutamine methyltransferase</fullName>
        <ecNumber evidence="1">2.1.1.297</ecNumber>
    </recommendedName>
</protein>
<dbReference type="NCBIfam" id="TIGR03534">
    <property type="entry name" value="RF_mod_PrmC"/>
    <property type="match status" value="1"/>
</dbReference>
<evidence type="ECO:0000256" key="3">
    <source>
        <dbReference type="ARBA" id="ARBA00022679"/>
    </source>
</evidence>
<dbReference type="InterPro" id="IPR029063">
    <property type="entry name" value="SAM-dependent_MTases_sf"/>
</dbReference>
<dbReference type="GO" id="GO:0003676">
    <property type="term" value="F:nucleic acid binding"/>
    <property type="evidence" value="ECO:0007669"/>
    <property type="project" value="InterPro"/>
</dbReference>
<dbReference type="Gene3D" id="3.40.50.150">
    <property type="entry name" value="Vaccinia Virus protein VP39"/>
    <property type="match status" value="1"/>
</dbReference>
<dbReference type="CDD" id="cd02440">
    <property type="entry name" value="AdoMet_MTases"/>
    <property type="match status" value="1"/>
</dbReference>
<organism evidence="7">
    <name type="scientific">marine metagenome</name>
    <dbReference type="NCBI Taxonomy" id="408172"/>
    <lineage>
        <taxon>unclassified sequences</taxon>
        <taxon>metagenomes</taxon>
        <taxon>ecological metagenomes</taxon>
    </lineage>
</organism>
<dbReference type="PANTHER" id="PTHR18895">
    <property type="entry name" value="HEMK METHYLTRANSFERASE"/>
    <property type="match status" value="1"/>
</dbReference>
<dbReference type="EMBL" id="UINC01187349">
    <property type="protein sequence ID" value="SVE00027.1"/>
    <property type="molecule type" value="Genomic_DNA"/>
</dbReference>
<feature type="domain" description="Methyltransferase small" evidence="6">
    <location>
        <begin position="94"/>
        <end position="182"/>
    </location>
</feature>
<dbReference type="InterPro" id="IPR050320">
    <property type="entry name" value="N5-glutamine_MTase"/>
</dbReference>
<comment type="catalytic activity">
    <reaction evidence="5">
        <text>L-glutaminyl-[peptide chain release factor] + S-adenosyl-L-methionine = N(5)-methyl-L-glutaminyl-[peptide chain release factor] + S-adenosyl-L-homocysteine + H(+)</text>
        <dbReference type="Rhea" id="RHEA:42896"/>
        <dbReference type="Rhea" id="RHEA-COMP:10271"/>
        <dbReference type="Rhea" id="RHEA-COMP:10272"/>
        <dbReference type="ChEBI" id="CHEBI:15378"/>
        <dbReference type="ChEBI" id="CHEBI:30011"/>
        <dbReference type="ChEBI" id="CHEBI:57856"/>
        <dbReference type="ChEBI" id="CHEBI:59789"/>
        <dbReference type="ChEBI" id="CHEBI:61891"/>
        <dbReference type="EC" id="2.1.1.297"/>
    </reaction>
</comment>
<feature type="non-terminal residue" evidence="7">
    <location>
        <position position="254"/>
    </location>
</feature>
<evidence type="ECO:0000256" key="2">
    <source>
        <dbReference type="ARBA" id="ARBA00022603"/>
    </source>
</evidence>
<sequence>KLKIYNIPNPDLDLRILLNYSSKSKKEIFLSNFNDTDIDLHKFHSILNRRLNFEPISKIINKKNFWKYDFYVDHNVLDPRPETELIIEESLKLLTKKNKKINILDLGTGSGCLAVCLAKEFINSRITAIDISTKAMKVASKNFNIHKCKNRITKRICAVESVSEKFDLIVSNPPYLSKKDYQKTSGEIKKYEPKNAFFGGNDGLFFYKKFARKLPKLMKSDSYLILEIGEKQASNCIKLFGNSGLNFVKKAKDL</sequence>
<dbReference type="Gene3D" id="1.10.8.10">
    <property type="entry name" value="DNA helicase RuvA subunit, C-terminal domain"/>
    <property type="match status" value="1"/>
</dbReference>
<reference evidence="7" key="1">
    <citation type="submission" date="2018-05" db="EMBL/GenBank/DDBJ databases">
        <authorList>
            <person name="Lanie J.A."/>
            <person name="Ng W.-L."/>
            <person name="Kazmierczak K.M."/>
            <person name="Andrzejewski T.M."/>
            <person name="Davidsen T.M."/>
            <person name="Wayne K.J."/>
            <person name="Tettelin H."/>
            <person name="Glass J.I."/>
            <person name="Rusch D."/>
            <person name="Podicherti R."/>
            <person name="Tsui H.-C.T."/>
            <person name="Winkler M.E."/>
        </authorList>
    </citation>
    <scope>NUCLEOTIDE SEQUENCE</scope>
</reference>
<keyword evidence="3" id="KW-0808">Transferase</keyword>
<dbReference type="GO" id="GO:0102559">
    <property type="term" value="F:peptide chain release factor N(5)-glutamine methyltransferase activity"/>
    <property type="evidence" value="ECO:0007669"/>
    <property type="project" value="UniProtKB-EC"/>
</dbReference>
<dbReference type="SUPFAM" id="SSF53335">
    <property type="entry name" value="S-adenosyl-L-methionine-dependent methyltransferases"/>
    <property type="match status" value="1"/>
</dbReference>
<dbReference type="PANTHER" id="PTHR18895:SF74">
    <property type="entry name" value="MTRF1L RELEASE FACTOR GLUTAMINE METHYLTRANSFERASE"/>
    <property type="match status" value="1"/>
</dbReference>